<dbReference type="Pfam" id="PF00004">
    <property type="entry name" value="AAA"/>
    <property type="match status" value="1"/>
</dbReference>
<dbReference type="Gene3D" id="1.10.8.60">
    <property type="match status" value="2"/>
</dbReference>
<dbReference type="InterPro" id="IPR027417">
    <property type="entry name" value="P-loop_NTPase"/>
</dbReference>
<keyword evidence="3 9" id="KW-0067">ATP-binding</keyword>
<proteinExistence type="predicted"/>
<dbReference type="Proteomes" id="UP001597181">
    <property type="component" value="Unassembled WGS sequence"/>
</dbReference>
<dbReference type="InterPro" id="IPR041546">
    <property type="entry name" value="ClpA/ClpB_AAA_lid"/>
</dbReference>
<name>A0ABW3TMC8_9MICO</name>
<dbReference type="PROSITE" id="PS00870">
    <property type="entry name" value="CLPAB_1"/>
    <property type="match status" value="1"/>
</dbReference>
<organism evidence="9 10">
    <name type="scientific">Leucobacter albus</name>
    <dbReference type="NCBI Taxonomy" id="272210"/>
    <lineage>
        <taxon>Bacteria</taxon>
        <taxon>Bacillati</taxon>
        <taxon>Actinomycetota</taxon>
        <taxon>Actinomycetes</taxon>
        <taxon>Micrococcales</taxon>
        <taxon>Microbacteriaceae</taxon>
        <taxon>Leucobacter</taxon>
    </lineage>
</organism>
<dbReference type="GO" id="GO:0006508">
    <property type="term" value="P:proteolysis"/>
    <property type="evidence" value="ECO:0007669"/>
    <property type="project" value="UniProtKB-KW"/>
</dbReference>
<dbReference type="PROSITE" id="PS51903">
    <property type="entry name" value="CLP_R"/>
    <property type="match status" value="1"/>
</dbReference>
<dbReference type="SMART" id="SM01086">
    <property type="entry name" value="ClpB_D2-small"/>
    <property type="match status" value="1"/>
</dbReference>
<dbReference type="RefSeq" id="WP_343957713.1">
    <property type="nucleotide sequence ID" value="NZ_BAAAKZ010000002.1"/>
</dbReference>
<evidence type="ECO:0000256" key="2">
    <source>
        <dbReference type="ARBA" id="ARBA00022741"/>
    </source>
</evidence>
<dbReference type="GO" id="GO:0008233">
    <property type="term" value="F:peptidase activity"/>
    <property type="evidence" value="ECO:0007669"/>
    <property type="project" value="UniProtKB-KW"/>
</dbReference>
<comment type="caution">
    <text evidence="9">The sequence shown here is derived from an EMBL/GenBank/DDBJ whole genome shotgun (WGS) entry which is preliminary data.</text>
</comment>
<keyword evidence="2" id="KW-0547">Nucleotide-binding</keyword>
<dbReference type="InterPro" id="IPR003593">
    <property type="entry name" value="AAA+_ATPase"/>
</dbReference>
<dbReference type="EMBL" id="JBHTLY010000002">
    <property type="protein sequence ID" value="MFD1201705.1"/>
    <property type="molecule type" value="Genomic_DNA"/>
</dbReference>
<keyword evidence="9" id="KW-0378">Hydrolase</keyword>
<keyword evidence="9" id="KW-0645">Protease</keyword>
<reference evidence="10" key="1">
    <citation type="journal article" date="2019" name="Int. J. Syst. Evol. Microbiol.">
        <title>The Global Catalogue of Microorganisms (GCM) 10K type strain sequencing project: providing services to taxonomists for standard genome sequencing and annotation.</title>
        <authorList>
            <consortium name="The Broad Institute Genomics Platform"/>
            <consortium name="The Broad Institute Genome Sequencing Center for Infectious Disease"/>
            <person name="Wu L."/>
            <person name="Ma J."/>
        </authorList>
    </citation>
    <scope>NUCLEOTIDE SEQUENCE [LARGE SCALE GENOMIC DNA]</scope>
    <source>
        <strain evidence="10">CCUG 50213</strain>
    </source>
</reference>
<dbReference type="GO" id="GO:0005524">
    <property type="term" value="F:ATP binding"/>
    <property type="evidence" value="ECO:0007669"/>
    <property type="project" value="UniProtKB-KW"/>
</dbReference>
<evidence type="ECO:0000256" key="4">
    <source>
        <dbReference type="ARBA" id="ARBA00023186"/>
    </source>
</evidence>
<evidence type="ECO:0000313" key="10">
    <source>
        <dbReference type="Proteomes" id="UP001597181"/>
    </source>
</evidence>
<dbReference type="InterPro" id="IPR003959">
    <property type="entry name" value="ATPase_AAA_core"/>
</dbReference>
<dbReference type="Gene3D" id="3.40.50.300">
    <property type="entry name" value="P-loop containing nucleotide triphosphate hydrolases"/>
    <property type="match status" value="2"/>
</dbReference>
<protein>
    <submittedName>
        <fullName evidence="9">ATP-dependent Clp protease ATP-binding subunit</fullName>
    </submittedName>
</protein>
<dbReference type="PROSITE" id="PS50151">
    <property type="entry name" value="UVR"/>
    <property type="match status" value="1"/>
</dbReference>
<dbReference type="SMART" id="SM00382">
    <property type="entry name" value="AAA"/>
    <property type="match status" value="2"/>
</dbReference>
<accession>A0ABW3TMC8</accession>
<dbReference type="Gene3D" id="4.10.860.10">
    <property type="entry name" value="UVR domain"/>
    <property type="match status" value="1"/>
</dbReference>
<dbReference type="Pfam" id="PF10431">
    <property type="entry name" value="ClpB_D2-small"/>
    <property type="match status" value="1"/>
</dbReference>
<dbReference type="InterPro" id="IPR001943">
    <property type="entry name" value="UVR_dom"/>
</dbReference>
<evidence type="ECO:0000256" key="3">
    <source>
        <dbReference type="ARBA" id="ARBA00022840"/>
    </source>
</evidence>
<sequence length="841" mass="92691">MFERFTDRARRVIVLAQEEAKLLNHNYIGTEHILLGLIHEGEGVAAKALEQLDISLDAVRAQVTEIIGTGQQPPSGHIPFTPRAKKMLELSLRESLQLGHNYIGTEHILLGLIREGEGVAAQVLVKLGADLNRVRQAVIQLLSGYQAGKENATVGAPEAGDAPKGSQVLDQFGRNLTQAAREGKLDPVIGREKEVERVMQILSRRSKNNPVLIGEPGVGKTAVVEGLAQAIVKGEVPETLKDKQVYVLDLSSMIAGSRYRGDFEERLKKVTKEIRNRGDIIIFIDEIHTLVGAGAAEGAIDAANILKPMLSRGELQTIGATTLDEFRKHFEKDAALERRFQSIMVNEPSLPHTINILKGLRDRYEAHHKVSITDGAIVAAVNLADRYVQDRFLPDKAIDLIDEAGARLRLSILSSPPELREFDEKIAVVRADKEQAIEAQDFEKAANKRDEEKKLIAERLRLEKQWRAGDVATNAEVDEGLIAEVLAQATGIPVFKLTEEETSRLRFMEDALHQRVIGQNEAISALAKTIRRQRAGLKDPKRPSGSFIFAGPTGVGKTELAKALAEFLFDDEDALISLDMSEYGEKHTVSRLFGAPPGFVGFEEGGQLTEKVRRKPFSVVLFDEIEKAHPDIFNSLLQVLEEGRLTDGQGRVVDFKNTVIIMTTNLGSSAIAGGPVGFQLEGDSQVGYETMKGKVNEELKKHFKPEFLNRVDDTIVFPQLSKPELLQIVDLFVKQLKDRLLDRDMYIEITTPARERLAEIGYDPTLGARPLRRAMQREIEDQLSEKILGAELLAGDTVMVDVKEGKFTFDTKRDQQKSHGEASASAAAAAASTGITPGQGE</sequence>
<feature type="region of interest" description="Disordered" evidence="6">
    <location>
        <begin position="810"/>
        <end position="841"/>
    </location>
</feature>
<evidence type="ECO:0000256" key="1">
    <source>
        <dbReference type="ARBA" id="ARBA00022737"/>
    </source>
</evidence>
<keyword evidence="1 5" id="KW-0677">Repeat</keyword>
<dbReference type="Pfam" id="PF07724">
    <property type="entry name" value="AAA_2"/>
    <property type="match status" value="1"/>
</dbReference>
<keyword evidence="10" id="KW-1185">Reference proteome</keyword>
<feature type="domain" description="UVR" evidence="7">
    <location>
        <begin position="423"/>
        <end position="458"/>
    </location>
</feature>
<dbReference type="Pfam" id="PF02861">
    <property type="entry name" value="Clp_N"/>
    <property type="match status" value="1"/>
</dbReference>
<dbReference type="CDD" id="cd00009">
    <property type="entry name" value="AAA"/>
    <property type="match status" value="1"/>
</dbReference>
<feature type="compositionally biased region" description="Low complexity" evidence="6">
    <location>
        <begin position="822"/>
        <end position="832"/>
    </location>
</feature>
<dbReference type="PANTHER" id="PTHR11638">
    <property type="entry name" value="ATP-DEPENDENT CLP PROTEASE"/>
    <property type="match status" value="1"/>
</dbReference>
<dbReference type="InterPro" id="IPR018368">
    <property type="entry name" value="ClpA/B_CS1"/>
</dbReference>
<dbReference type="SUPFAM" id="SSF81923">
    <property type="entry name" value="Double Clp-N motif"/>
    <property type="match status" value="1"/>
</dbReference>
<evidence type="ECO:0000313" key="9">
    <source>
        <dbReference type="EMBL" id="MFD1201705.1"/>
    </source>
</evidence>
<evidence type="ECO:0000259" key="8">
    <source>
        <dbReference type="PROSITE" id="PS51903"/>
    </source>
</evidence>
<feature type="domain" description="Clp R" evidence="8">
    <location>
        <begin position="2"/>
        <end position="144"/>
    </location>
</feature>
<dbReference type="CDD" id="cd19499">
    <property type="entry name" value="RecA-like_ClpB_Hsp104-like"/>
    <property type="match status" value="1"/>
</dbReference>
<gene>
    <name evidence="9" type="ORF">ACFQ3U_07360</name>
</gene>
<dbReference type="SUPFAM" id="SSF52540">
    <property type="entry name" value="P-loop containing nucleoside triphosphate hydrolases"/>
    <property type="match status" value="2"/>
</dbReference>
<dbReference type="PRINTS" id="PR00300">
    <property type="entry name" value="CLPPROTEASEA"/>
</dbReference>
<dbReference type="PANTHER" id="PTHR11638:SF18">
    <property type="entry name" value="HEAT SHOCK PROTEIN 104"/>
    <property type="match status" value="1"/>
</dbReference>
<keyword evidence="4" id="KW-0143">Chaperone</keyword>
<dbReference type="Pfam" id="PF17871">
    <property type="entry name" value="AAA_lid_9"/>
    <property type="match status" value="1"/>
</dbReference>
<feature type="compositionally biased region" description="Basic and acidic residues" evidence="6">
    <location>
        <begin position="810"/>
        <end position="820"/>
    </location>
</feature>
<dbReference type="InterPro" id="IPR001270">
    <property type="entry name" value="ClpA/B"/>
</dbReference>
<evidence type="ECO:0000256" key="5">
    <source>
        <dbReference type="PROSITE-ProRule" id="PRU01251"/>
    </source>
</evidence>
<dbReference type="InterPro" id="IPR036628">
    <property type="entry name" value="Clp_N_dom_sf"/>
</dbReference>
<evidence type="ECO:0000256" key="6">
    <source>
        <dbReference type="SAM" id="MobiDB-lite"/>
    </source>
</evidence>
<dbReference type="InterPro" id="IPR019489">
    <property type="entry name" value="Clp_ATPase_C"/>
</dbReference>
<evidence type="ECO:0000259" key="7">
    <source>
        <dbReference type="PROSITE" id="PS50151"/>
    </source>
</evidence>
<dbReference type="InterPro" id="IPR004176">
    <property type="entry name" value="Clp_R_N"/>
</dbReference>
<dbReference type="InterPro" id="IPR050130">
    <property type="entry name" value="ClpA_ClpB"/>
</dbReference>
<dbReference type="Gene3D" id="1.10.1780.10">
    <property type="entry name" value="Clp, N-terminal domain"/>
    <property type="match status" value="1"/>
</dbReference>